<keyword evidence="8" id="KW-1185">Reference proteome</keyword>
<evidence type="ECO:0000256" key="3">
    <source>
        <dbReference type="ARBA" id="ARBA00022723"/>
    </source>
</evidence>
<sequence>MEEEKEKQAHAGMSRRAFAIGGGGAAVLLAMGGLKAVPAQAKTRPPGGQDEDRLISACIRCERCVEICPRNALAPMHIEDGILGVRTPVTNFDNGYCDFCQEANGGDPLCVKCCPTQALQLSASATAESTIIGKAVINENWCLAWSKANGCRFCYDACPYEAIELTDKDNRPVVIPDRCNGCGACQSVCVSLQEGSITLGATARAIVVVPESEL</sequence>
<evidence type="ECO:0000256" key="2">
    <source>
        <dbReference type="ARBA" id="ARBA00022485"/>
    </source>
</evidence>
<dbReference type="GO" id="GO:0046872">
    <property type="term" value="F:metal ion binding"/>
    <property type="evidence" value="ECO:0007669"/>
    <property type="project" value="UniProtKB-KW"/>
</dbReference>
<proteinExistence type="predicted"/>
<protein>
    <submittedName>
        <fullName evidence="7">Ferredoxin-type protein NapG</fullName>
    </submittedName>
</protein>
<evidence type="ECO:0000313" key="8">
    <source>
        <dbReference type="Proteomes" id="UP000182975"/>
    </source>
</evidence>
<dbReference type="AlphaFoldDB" id="A0A172RYT4"/>
<dbReference type="Pfam" id="PF12838">
    <property type="entry name" value="Fer4_7"/>
    <property type="match status" value="1"/>
</dbReference>
<dbReference type="STRING" id="79604.AAY81_06795"/>
<dbReference type="CDD" id="cd16373">
    <property type="entry name" value="DMSOR_beta_like"/>
    <property type="match status" value="1"/>
</dbReference>
<dbReference type="SUPFAM" id="SSF54862">
    <property type="entry name" value="4Fe-4S ferredoxins"/>
    <property type="match status" value="1"/>
</dbReference>
<evidence type="ECO:0000256" key="5">
    <source>
        <dbReference type="ARBA" id="ARBA00023014"/>
    </source>
</evidence>
<feature type="domain" description="4Fe-4S ferredoxin-type" evidence="6">
    <location>
        <begin position="170"/>
        <end position="202"/>
    </location>
</feature>
<dbReference type="PROSITE" id="PS00198">
    <property type="entry name" value="4FE4S_FER_1"/>
    <property type="match status" value="1"/>
</dbReference>
<dbReference type="Pfam" id="PF00037">
    <property type="entry name" value="Fer4"/>
    <property type="match status" value="1"/>
</dbReference>
<dbReference type="GO" id="GO:0051539">
    <property type="term" value="F:4 iron, 4 sulfur cluster binding"/>
    <property type="evidence" value="ECO:0007669"/>
    <property type="project" value="UniProtKB-KW"/>
</dbReference>
<dbReference type="KEGG" id="ddt:AAY81_06795"/>
<accession>A0A172RYT4</accession>
<keyword evidence="3" id="KW-0479">Metal-binding</keyword>
<dbReference type="InterPro" id="IPR006311">
    <property type="entry name" value="TAT_signal"/>
</dbReference>
<dbReference type="OrthoDB" id="3172733at2"/>
<feature type="domain" description="4Fe-4S ferredoxin-type" evidence="6">
    <location>
        <begin position="47"/>
        <end position="78"/>
    </location>
</feature>
<dbReference type="PROSITE" id="PS51379">
    <property type="entry name" value="4FE4S_FER_2"/>
    <property type="match status" value="3"/>
</dbReference>
<dbReference type="Proteomes" id="UP000182975">
    <property type="component" value="Unassembled WGS sequence"/>
</dbReference>
<evidence type="ECO:0000256" key="1">
    <source>
        <dbReference type="ARBA" id="ARBA00001966"/>
    </source>
</evidence>
<dbReference type="EMBL" id="FOEC01000004">
    <property type="protein sequence ID" value="SEO70233.1"/>
    <property type="molecule type" value="Genomic_DNA"/>
</dbReference>
<evidence type="ECO:0000259" key="6">
    <source>
        <dbReference type="PROSITE" id="PS51379"/>
    </source>
</evidence>
<dbReference type="InterPro" id="IPR017900">
    <property type="entry name" value="4Fe4S_Fe_S_CS"/>
</dbReference>
<dbReference type="PANTHER" id="PTHR24960:SF79">
    <property type="entry name" value="PHOTOSYSTEM I IRON-SULFUR CENTER"/>
    <property type="match status" value="1"/>
</dbReference>
<evidence type="ECO:0000313" key="7">
    <source>
        <dbReference type="EMBL" id="SEO70233.1"/>
    </source>
</evidence>
<dbReference type="InterPro" id="IPR050157">
    <property type="entry name" value="PSI_iron-sulfur_center"/>
</dbReference>
<keyword evidence="4" id="KW-0408">Iron</keyword>
<organism evidence="7 8">
    <name type="scientific">Denitrobacterium detoxificans</name>
    <dbReference type="NCBI Taxonomy" id="79604"/>
    <lineage>
        <taxon>Bacteria</taxon>
        <taxon>Bacillati</taxon>
        <taxon>Actinomycetota</taxon>
        <taxon>Coriobacteriia</taxon>
        <taxon>Eggerthellales</taxon>
        <taxon>Eggerthellaceae</taxon>
        <taxon>Denitrobacterium</taxon>
    </lineage>
</organism>
<comment type="cofactor">
    <cofactor evidence="1">
        <name>[4Fe-4S] cluster</name>
        <dbReference type="ChEBI" id="CHEBI:49883"/>
    </cofactor>
</comment>
<keyword evidence="5" id="KW-0411">Iron-sulfur</keyword>
<name>A0A172RYT4_9ACTN</name>
<dbReference type="PANTHER" id="PTHR24960">
    <property type="entry name" value="PHOTOSYSTEM I IRON-SULFUR CENTER-RELATED"/>
    <property type="match status" value="1"/>
</dbReference>
<dbReference type="PROSITE" id="PS51318">
    <property type="entry name" value="TAT"/>
    <property type="match status" value="1"/>
</dbReference>
<feature type="domain" description="4Fe-4S ferredoxin-type" evidence="6">
    <location>
        <begin position="139"/>
        <end position="168"/>
    </location>
</feature>
<dbReference type="PATRIC" id="fig|79604.3.peg.1374"/>
<keyword evidence="2" id="KW-0004">4Fe-4S</keyword>
<dbReference type="InterPro" id="IPR017896">
    <property type="entry name" value="4Fe4S_Fe-S-bd"/>
</dbReference>
<gene>
    <name evidence="7" type="ORF">SAMN02910314_00924</name>
</gene>
<dbReference type="RefSeq" id="WP_066663054.1">
    <property type="nucleotide sequence ID" value="NZ_CP011402.1"/>
</dbReference>
<dbReference type="Gene3D" id="3.30.70.20">
    <property type="match status" value="2"/>
</dbReference>
<reference evidence="8" key="1">
    <citation type="submission" date="2016-10" db="EMBL/GenBank/DDBJ databases">
        <authorList>
            <person name="Varghese N."/>
        </authorList>
    </citation>
    <scope>NUCLEOTIDE SEQUENCE [LARGE SCALE GENOMIC DNA]</scope>
    <source>
        <strain evidence="8">DSM 21843</strain>
    </source>
</reference>
<evidence type="ECO:0000256" key="4">
    <source>
        <dbReference type="ARBA" id="ARBA00023004"/>
    </source>
</evidence>